<protein>
    <submittedName>
        <fullName evidence="2">Phosphotransferase enzyme family protein</fullName>
    </submittedName>
</protein>
<evidence type="ECO:0000313" key="3">
    <source>
        <dbReference type="Proteomes" id="UP001597024"/>
    </source>
</evidence>
<dbReference type="Pfam" id="PF01636">
    <property type="entry name" value="APH"/>
    <property type="match status" value="1"/>
</dbReference>
<organism evidence="2 3">
    <name type="scientific">Streptosporangium algeriense</name>
    <dbReference type="NCBI Taxonomy" id="1682748"/>
    <lineage>
        <taxon>Bacteria</taxon>
        <taxon>Bacillati</taxon>
        <taxon>Actinomycetota</taxon>
        <taxon>Actinomycetes</taxon>
        <taxon>Streptosporangiales</taxon>
        <taxon>Streptosporangiaceae</taxon>
        <taxon>Streptosporangium</taxon>
    </lineage>
</organism>
<accession>A0ABW3DVG4</accession>
<reference evidence="3" key="1">
    <citation type="journal article" date="2019" name="Int. J. Syst. Evol. Microbiol.">
        <title>The Global Catalogue of Microorganisms (GCM) 10K type strain sequencing project: providing services to taxonomists for standard genome sequencing and annotation.</title>
        <authorList>
            <consortium name="The Broad Institute Genomics Platform"/>
            <consortium name="The Broad Institute Genome Sequencing Center for Infectious Disease"/>
            <person name="Wu L."/>
            <person name="Ma J."/>
        </authorList>
    </citation>
    <scope>NUCLEOTIDE SEQUENCE [LARGE SCALE GENOMIC DNA]</scope>
    <source>
        <strain evidence="3">CCUG 62974</strain>
    </source>
</reference>
<sequence>MISGTSSVAAIVAGRVTPQRSAIRACPHTATYGEAGEAVLARVHGVAREAARLYGLPDAEVTLINVSENATYRIDDPVTGERRILRVHRLGYHAVPAILSELAWLDALRCEAGVRTPEVIPGPGGRRVLTVPGERPRDCVMFEFLPGAEPPQDDSLVAGFERLGALTA</sequence>
<keyword evidence="3" id="KW-1185">Reference proteome</keyword>
<dbReference type="InterPro" id="IPR002575">
    <property type="entry name" value="Aminoglycoside_PTrfase"/>
</dbReference>
<comment type="caution">
    <text evidence="2">The sequence shown here is derived from an EMBL/GenBank/DDBJ whole genome shotgun (WGS) entry which is preliminary data.</text>
</comment>
<name>A0ABW3DVG4_9ACTN</name>
<dbReference type="SUPFAM" id="SSF56112">
    <property type="entry name" value="Protein kinase-like (PK-like)"/>
    <property type="match status" value="1"/>
</dbReference>
<dbReference type="EMBL" id="JBHTHX010001083">
    <property type="protein sequence ID" value="MFD0887838.1"/>
    <property type="molecule type" value="Genomic_DNA"/>
</dbReference>
<evidence type="ECO:0000259" key="1">
    <source>
        <dbReference type="Pfam" id="PF01636"/>
    </source>
</evidence>
<evidence type="ECO:0000313" key="2">
    <source>
        <dbReference type="EMBL" id="MFD0887838.1"/>
    </source>
</evidence>
<feature type="non-terminal residue" evidence="2">
    <location>
        <position position="168"/>
    </location>
</feature>
<proteinExistence type="predicted"/>
<gene>
    <name evidence="2" type="ORF">ACFQ08_25135</name>
</gene>
<dbReference type="Proteomes" id="UP001597024">
    <property type="component" value="Unassembled WGS sequence"/>
</dbReference>
<dbReference type="InterPro" id="IPR011009">
    <property type="entry name" value="Kinase-like_dom_sf"/>
</dbReference>
<feature type="domain" description="Aminoglycoside phosphotransferase" evidence="1">
    <location>
        <begin position="67"/>
        <end position="166"/>
    </location>
</feature>